<proteinExistence type="predicted"/>
<dbReference type="Proteomes" id="UP000887565">
    <property type="component" value="Unplaced"/>
</dbReference>
<sequence length="391" mass="44325">MLENQVKDNFSETALRLGNRLGNIICTTNLTITCPSCKVETEFSGDEDEARSTSISCNCLTAGFFCDADILIISAREICDFATHNTKNNHSGQCFDSLGTAKFLNATISIKRRPMVGDDDKDDVLDALPLYDNKKLFFAQFSFANFIAFSNCFVHRSRPLLDEAFKLMIDSPLFNTKRVSSLASTPVELDGVWRLDLCNRTGCLYMDKVKSACLVRRNSSGLSIGSSGVVSRNRSLNRRPEYKVRNSSNDKEMAELFAYIHGSMHEGTLLLPISRSGCRHANQRWASGRRRRICMATERHRKKEVWARTVALDPRPSQGVVLTSLSDSFFITKERPAQQTVVSITYDVHNEDQEGKEWTVWLPSCVVYYQIFPHANENGLFRRPMHYIINR</sequence>
<protein>
    <submittedName>
        <fullName evidence="2">Uncharacterized protein</fullName>
    </submittedName>
</protein>
<evidence type="ECO:0000313" key="2">
    <source>
        <dbReference type="WBParaSite" id="nRc.2.0.1.t38966-RA"/>
    </source>
</evidence>
<organism evidence="1 2">
    <name type="scientific">Romanomermis culicivorax</name>
    <name type="common">Nematode worm</name>
    <dbReference type="NCBI Taxonomy" id="13658"/>
    <lineage>
        <taxon>Eukaryota</taxon>
        <taxon>Metazoa</taxon>
        <taxon>Ecdysozoa</taxon>
        <taxon>Nematoda</taxon>
        <taxon>Enoplea</taxon>
        <taxon>Dorylaimia</taxon>
        <taxon>Mermithida</taxon>
        <taxon>Mermithoidea</taxon>
        <taxon>Mermithidae</taxon>
        <taxon>Romanomermis</taxon>
    </lineage>
</organism>
<reference evidence="2" key="1">
    <citation type="submission" date="2022-11" db="UniProtKB">
        <authorList>
            <consortium name="WormBaseParasite"/>
        </authorList>
    </citation>
    <scope>IDENTIFICATION</scope>
</reference>
<keyword evidence="1" id="KW-1185">Reference proteome</keyword>
<evidence type="ECO:0000313" key="1">
    <source>
        <dbReference type="Proteomes" id="UP000887565"/>
    </source>
</evidence>
<name>A0A915KMF7_ROMCU</name>
<dbReference type="AlphaFoldDB" id="A0A915KMF7"/>
<dbReference type="WBParaSite" id="nRc.2.0.1.t38966-RA">
    <property type="protein sequence ID" value="nRc.2.0.1.t38966-RA"/>
    <property type="gene ID" value="nRc.2.0.1.g38966"/>
</dbReference>
<accession>A0A915KMF7</accession>